<dbReference type="GO" id="GO:0004852">
    <property type="term" value="F:uroporphyrinogen-III synthase activity"/>
    <property type="evidence" value="ECO:0007669"/>
    <property type="project" value="InterPro"/>
</dbReference>
<feature type="domain" description="Tetrapyrrole biosynthesis uroporphyrinogen III synthase" evidence="1">
    <location>
        <begin position="17"/>
        <end position="198"/>
    </location>
</feature>
<dbReference type="InterPro" id="IPR036108">
    <property type="entry name" value="4pyrrol_syn_uPrphyn_synt_sf"/>
</dbReference>
<sequence length="213" mass="23597">MIRIVYAGSSPPDSPDGVQCLHLPALRTKALRFEIPADGNVAVFFSRNAVKAAVANRDFGTREWKEVWAVGDRTAEELRRCGVESVRVADGNFASFLELQNLGDGEGVVVFGLKDSPRSVKSALPKSQEIDVYESQAISDDSYRQKAEDFDPDWVIVGSPRAWESVRTWKPARCRVAVLGDSTASELDEVDHIAAVPSVYELMVELRDRKDEI</sequence>
<keyword evidence="3" id="KW-1185">Reference proteome</keyword>
<protein>
    <recommendedName>
        <fullName evidence="1">Tetrapyrrole biosynthesis uroporphyrinogen III synthase domain-containing protein</fullName>
    </recommendedName>
</protein>
<evidence type="ECO:0000259" key="1">
    <source>
        <dbReference type="Pfam" id="PF02602"/>
    </source>
</evidence>
<dbReference type="RefSeq" id="WP_146956744.1">
    <property type="nucleotide sequence ID" value="NZ_CP042467.1"/>
</dbReference>
<name>A0A5B8XR40_9DELT</name>
<dbReference type="Proteomes" id="UP000321595">
    <property type="component" value="Chromosome"/>
</dbReference>
<dbReference type="AlphaFoldDB" id="A0A5B8XR40"/>
<dbReference type="Gene3D" id="3.40.50.10090">
    <property type="match status" value="2"/>
</dbReference>
<evidence type="ECO:0000313" key="3">
    <source>
        <dbReference type="Proteomes" id="UP000321595"/>
    </source>
</evidence>
<dbReference type="InterPro" id="IPR003754">
    <property type="entry name" value="4pyrrol_synth_uPrphyn_synth"/>
</dbReference>
<reference evidence="2 3" key="1">
    <citation type="submission" date="2019-08" db="EMBL/GenBank/DDBJ databases">
        <authorList>
            <person name="Liang Q."/>
        </authorList>
    </citation>
    <scope>NUCLEOTIDE SEQUENCE [LARGE SCALE GENOMIC DNA]</scope>
    <source>
        <strain evidence="2 3">V1718</strain>
    </source>
</reference>
<dbReference type="SUPFAM" id="SSF69618">
    <property type="entry name" value="HemD-like"/>
    <property type="match status" value="1"/>
</dbReference>
<organism evidence="2 3">
    <name type="scientific">Microvenator marinus</name>
    <dbReference type="NCBI Taxonomy" id="2600177"/>
    <lineage>
        <taxon>Bacteria</taxon>
        <taxon>Deltaproteobacteria</taxon>
        <taxon>Bradymonadales</taxon>
        <taxon>Microvenatoraceae</taxon>
        <taxon>Microvenator</taxon>
    </lineage>
</organism>
<gene>
    <name evidence="2" type="ORF">FRD01_00830</name>
</gene>
<dbReference type="EMBL" id="CP042467">
    <property type="protein sequence ID" value="QED25829.1"/>
    <property type="molecule type" value="Genomic_DNA"/>
</dbReference>
<accession>A0A5B8XR40</accession>
<dbReference type="Pfam" id="PF02602">
    <property type="entry name" value="HEM4"/>
    <property type="match status" value="1"/>
</dbReference>
<dbReference type="OrthoDB" id="1523900at2"/>
<evidence type="ECO:0000313" key="2">
    <source>
        <dbReference type="EMBL" id="QED25829.1"/>
    </source>
</evidence>
<proteinExistence type="predicted"/>
<dbReference type="GO" id="GO:0033014">
    <property type="term" value="P:tetrapyrrole biosynthetic process"/>
    <property type="evidence" value="ECO:0007669"/>
    <property type="project" value="InterPro"/>
</dbReference>
<dbReference type="KEGG" id="bbae:FRD01_00830"/>